<accession>A0AAX4HPF5</accession>
<evidence type="ECO:0000256" key="3">
    <source>
        <dbReference type="ARBA" id="ARBA00023163"/>
    </source>
</evidence>
<evidence type="ECO:0000259" key="4">
    <source>
        <dbReference type="PROSITE" id="PS50042"/>
    </source>
</evidence>
<evidence type="ECO:0000259" key="5">
    <source>
        <dbReference type="PROSITE" id="PS51063"/>
    </source>
</evidence>
<dbReference type="PROSITE" id="PS50042">
    <property type="entry name" value="CNMP_BINDING_3"/>
    <property type="match status" value="1"/>
</dbReference>
<evidence type="ECO:0000256" key="2">
    <source>
        <dbReference type="ARBA" id="ARBA00023125"/>
    </source>
</evidence>
<dbReference type="SUPFAM" id="SSF51206">
    <property type="entry name" value="cAMP-binding domain-like"/>
    <property type="match status" value="1"/>
</dbReference>
<dbReference type="PRINTS" id="PR00034">
    <property type="entry name" value="HTHCRP"/>
</dbReference>
<organism evidence="6 7">
    <name type="scientific">Peredibacter starrii</name>
    <dbReference type="NCBI Taxonomy" id="28202"/>
    <lineage>
        <taxon>Bacteria</taxon>
        <taxon>Pseudomonadati</taxon>
        <taxon>Bdellovibrionota</taxon>
        <taxon>Bacteriovoracia</taxon>
        <taxon>Bacteriovoracales</taxon>
        <taxon>Bacteriovoracaceae</taxon>
        <taxon>Peredibacter</taxon>
    </lineage>
</organism>
<keyword evidence="3" id="KW-0804">Transcription</keyword>
<dbReference type="InterPro" id="IPR036390">
    <property type="entry name" value="WH_DNA-bd_sf"/>
</dbReference>
<dbReference type="GO" id="GO:0003677">
    <property type="term" value="F:DNA binding"/>
    <property type="evidence" value="ECO:0007669"/>
    <property type="project" value="UniProtKB-KW"/>
</dbReference>
<name>A0AAX4HPF5_9BACT</name>
<dbReference type="InterPro" id="IPR000595">
    <property type="entry name" value="cNMP-bd_dom"/>
</dbReference>
<dbReference type="InterPro" id="IPR018490">
    <property type="entry name" value="cNMP-bd_dom_sf"/>
</dbReference>
<keyword evidence="7" id="KW-1185">Reference proteome</keyword>
<keyword evidence="1" id="KW-0805">Transcription regulation</keyword>
<dbReference type="KEGG" id="psti:SOO65_20455"/>
<protein>
    <submittedName>
        <fullName evidence="6">Crp/Fnr family transcriptional regulator</fullName>
    </submittedName>
</protein>
<dbReference type="PANTHER" id="PTHR24567">
    <property type="entry name" value="CRP FAMILY TRANSCRIPTIONAL REGULATORY PROTEIN"/>
    <property type="match status" value="1"/>
</dbReference>
<dbReference type="EMBL" id="CP139487">
    <property type="protein sequence ID" value="WPU65072.1"/>
    <property type="molecule type" value="Genomic_DNA"/>
</dbReference>
<dbReference type="SMART" id="SM00419">
    <property type="entry name" value="HTH_CRP"/>
    <property type="match status" value="1"/>
</dbReference>
<dbReference type="RefSeq" id="WP_321395077.1">
    <property type="nucleotide sequence ID" value="NZ_CP139487.1"/>
</dbReference>
<dbReference type="Proteomes" id="UP001324634">
    <property type="component" value="Chromosome"/>
</dbReference>
<gene>
    <name evidence="6" type="ORF">SOO65_20455</name>
</gene>
<keyword evidence="2" id="KW-0238">DNA-binding</keyword>
<dbReference type="PROSITE" id="PS51063">
    <property type="entry name" value="HTH_CRP_2"/>
    <property type="match status" value="1"/>
</dbReference>
<dbReference type="InterPro" id="IPR014710">
    <property type="entry name" value="RmlC-like_jellyroll"/>
</dbReference>
<dbReference type="PANTHER" id="PTHR24567:SF74">
    <property type="entry name" value="HTH-TYPE TRANSCRIPTIONAL REGULATOR ARCR"/>
    <property type="match status" value="1"/>
</dbReference>
<dbReference type="Gene3D" id="2.60.120.10">
    <property type="entry name" value="Jelly Rolls"/>
    <property type="match status" value="1"/>
</dbReference>
<dbReference type="GO" id="GO:0005829">
    <property type="term" value="C:cytosol"/>
    <property type="evidence" value="ECO:0007669"/>
    <property type="project" value="TreeGrafter"/>
</dbReference>
<dbReference type="AlphaFoldDB" id="A0AAX4HPF5"/>
<evidence type="ECO:0000256" key="1">
    <source>
        <dbReference type="ARBA" id="ARBA00023015"/>
    </source>
</evidence>
<dbReference type="Pfam" id="PF13545">
    <property type="entry name" value="HTH_Crp_2"/>
    <property type="match status" value="1"/>
</dbReference>
<proteinExistence type="predicted"/>
<dbReference type="InterPro" id="IPR012318">
    <property type="entry name" value="HTH_CRP"/>
</dbReference>
<feature type="domain" description="Cyclic nucleotide-binding" evidence="4">
    <location>
        <begin position="16"/>
        <end position="136"/>
    </location>
</feature>
<reference evidence="6 7" key="1">
    <citation type="submission" date="2023-11" db="EMBL/GenBank/DDBJ databases">
        <title>Peredibacter starrii A3.12.</title>
        <authorList>
            <person name="Mitchell R.J."/>
        </authorList>
    </citation>
    <scope>NUCLEOTIDE SEQUENCE [LARGE SCALE GENOMIC DNA]</scope>
    <source>
        <strain evidence="6 7">A3.12</strain>
    </source>
</reference>
<evidence type="ECO:0000313" key="7">
    <source>
        <dbReference type="Proteomes" id="UP001324634"/>
    </source>
</evidence>
<dbReference type="Pfam" id="PF00027">
    <property type="entry name" value="cNMP_binding"/>
    <property type="match status" value="1"/>
</dbReference>
<evidence type="ECO:0000313" key="6">
    <source>
        <dbReference type="EMBL" id="WPU65072.1"/>
    </source>
</evidence>
<dbReference type="GO" id="GO:0003700">
    <property type="term" value="F:DNA-binding transcription factor activity"/>
    <property type="evidence" value="ECO:0007669"/>
    <property type="project" value="TreeGrafter"/>
</dbReference>
<dbReference type="CDD" id="cd00038">
    <property type="entry name" value="CAP_ED"/>
    <property type="match status" value="1"/>
</dbReference>
<dbReference type="InterPro" id="IPR050397">
    <property type="entry name" value="Env_Response_Regulators"/>
</dbReference>
<dbReference type="InterPro" id="IPR036388">
    <property type="entry name" value="WH-like_DNA-bd_sf"/>
</dbReference>
<dbReference type="SUPFAM" id="SSF46785">
    <property type="entry name" value="Winged helix' DNA-binding domain"/>
    <property type="match status" value="1"/>
</dbReference>
<sequence>MKSFGCENCASRDQGIFCELSKHALEGISSGKLMNQYKKGQTLFLQGNQPQGLYCINSGKIKISKIGPEGKESIVRIAAPGDVLGHRSLFSDEAYAATATVLEDATVCFLEKKLIHNTLQMEPSVALKLIQKLSKAMGEAEDRGASMAQKTVKARMAELLLTLMKKHGVEDKGRTRLDIKLSREEMASMIGTANETVIRIMSDFKSDELIAQEGKVIYVLDEETLFAIAQDN</sequence>
<feature type="domain" description="HTH crp-type" evidence="5">
    <location>
        <begin position="150"/>
        <end position="223"/>
    </location>
</feature>
<dbReference type="SMART" id="SM00100">
    <property type="entry name" value="cNMP"/>
    <property type="match status" value="1"/>
</dbReference>
<dbReference type="Gene3D" id="1.10.10.10">
    <property type="entry name" value="Winged helix-like DNA-binding domain superfamily/Winged helix DNA-binding domain"/>
    <property type="match status" value="1"/>
</dbReference>